<sequence>MEVRIANNDVLPLGEEMEGSIVVHDVLHIPAHLRCAEQEKDRRIEDALERNPRRAMGGGSNVDDAGEDASFDFWVGREGGDDDGEREQQFLPNLSGRSGDVGSSM</sequence>
<evidence type="ECO:0000313" key="2">
    <source>
        <dbReference type="EMBL" id="KAF0917082.1"/>
    </source>
</evidence>
<dbReference type="EMBL" id="SPHZ02000005">
    <property type="protein sequence ID" value="KAF0917082.1"/>
    <property type="molecule type" value="Genomic_DNA"/>
</dbReference>
<evidence type="ECO:0000313" key="3">
    <source>
        <dbReference type="Proteomes" id="UP000479710"/>
    </source>
</evidence>
<feature type="region of interest" description="Disordered" evidence="1">
    <location>
        <begin position="44"/>
        <end position="105"/>
    </location>
</feature>
<accession>A0A6G1DXZ2</accession>
<dbReference type="Proteomes" id="UP000479710">
    <property type="component" value="Unassembled WGS sequence"/>
</dbReference>
<keyword evidence="3" id="KW-1185">Reference proteome</keyword>
<name>A0A6G1DXZ2_9ORYZ</name>
<protein>
    <submittedName>
        <fullName evidence="2">Uncharacterized protein</fullName>
    </submittedName>
</protein>
<reference evidence="2 3" key="1">
    <citation type="submission" date="2019-11" db="EMBL/GenBank/DDBJ databases">
        <title>Whole genome sequence of Oryza granulata.</title>
        <authorList>
            <person name="Li W."/>
        </authorList>
    </citation>
    <scope>NUCLEOTIDE SEQUENCE [LARGE SCALE GENOMIC DNA]</scope>
    <source>
        <strain evidence="3">cv. Menghai</strain>
        <tissue evidence="2">Leaf</tissue>
    </source>
</reference>
<comment type="caution">
    <text evidence="2">The sequence shown here is derived from an EMBL/GenBank/DDBJ whole genome shotgun (WGS) entry which is preliminary data.</text>
</comment>
<evidence type="ECO:0000256" key="1">
    <source>
        <dbReference type="SAM" id="MobiDB-lite"/>
    </source>
</evidence>
<feature type="compositionally biased region" description="Polar residues" evidence="1">
    <location>
        <begin position="90"/>
        <end position="105"/>
    </location>
</feature>
<organism evidence="2 3">
    <name type="scientific">Oryza meyeriana var. granulata</name>
    <dbReference type="NCBI Taxonomy" id="110450"/>
    <lineage>
        <taxon>Eukaryota</taxon>
        <taxon>Viridiplantae</taxon>
        <taxon>Streptophyta</taxon>
        <taxon>Embryophyta</taxon>
        <taxon>Tracheophyta</taxon>
        <taxon>Spermatophyta</taxon>
        <taxon>Magnoliopsida</taxon>
        <taxon>Liliopsida</taxon>
        <taxon>Poales</taxon>
        <taxon>Poaceae</taxon>
        <taxon>BOP clade</taxon>
        <taxon>Oryzoideae</taxon>
        <taxon>Oryzeae</taxon>
        <taxon>Oryzinae</taxon>
        <taxon>Oryza</taxon>
        <taxon>Oryza meyeriana</taxon>
    </lineage>
</organism>
<dbReference type="AlphaFoldDB" id="A0A6G1DXZ2"/>
<gene>
    <name evidence="2" type="ORF">E2562_016889</name>
</gene>
<proteinExistence type="predicted"/>